<protein>
    <submittedName>
        <fullName evidence="1">Uncharacterized protein</fullName>
    </submittedName>
</protein>
<dbReference type="AlphaFoldDB" id="A0AA88HMH2"/>
<gene>
    <name evidence="1" type="ORF">QYM36_014123</name>
</gene>
<reference evidence="1" key="1">
    <citation type="submission" date="2023-07" db="EMBL/GenBank/DDBJ databases">
        <title>Chromosome-level genome assembly of Artemia franciscana.</title>
        <authorList>
            <person name="Jo E."/>
        </authorList>
    </citation>
    <scope>NUCLEOTIDE SEQUENCE</scope>
    <source>
        <tissue evidence="1">Whole body</tissue>
    </source>
</reference>
<proteinExistence type="predicted"/>
<evidence type="ECO:0000313" key="2">
    <source>
        <dbReference type="Proteomes" id="UP001187531"/>
    </source>
</evidence>
<evidence type="ECO:0000313" key="1">
    <source>
        <dbReference type="EMBL" id="KAK2708406.1"/>
    </source>
</evidence>
<keyword evidence="2" id="KW-1185">Reference proteome</keyword>
<name>A0AA88HMH2_ARTSF</name>
<dbReference type="Proteomes" id="UP001187531">
    <property type="component" value="Unassembled WGS sequence"/>
</dbReference>
<accession>A0AA88HMH2</accession>
<comment type="caution">
    <text evidence="1">The sequence shown here is derived from an EMBL/GenBank/DDBJ whole genome shotgun (WGS) entry which is preliminary data.</text>
</comment>
<organism evidence="1 2">
    <name type="scientific">Artemia franciscana</name>
    <name type="common">Brine shrimp</name>
    <name type="synonym">Artemia sanfranciscana</name>
    <dbReference type="NCBI Taxonomy" id="6661"/>
    <lineage>
        <taxon>Eukaryota</taxon>
        <taxon>Metazoa</taxon>
        <taxon>Ecdysozoa</taxon>
        <taxon>Arthropoda</taxon>
        <taxon>Crustacea</taxon>
        <taxon>Branchiopoda</taxon>
        <taxon>Anostraca</taxon>
        <taxon>Artemiidae</taxon>
        <taxon>Artemia</taxon>
    </lineage>
</organism>
<dbReference type="EMBL" id="JAVRJZ010000018">
    <property type="protein sequence ID" value="KAK2708406.1"/>
    <property type="molecule type" value="Genomic_DNA"/>
</dbReference>
<sequence>MTDKVGCEWRYTLCKVQDSDSSASSSSVEKVIDNSLCKLRKDLKVDLKELLAEISNDVKEIQSQLSSKCSTQDMHNIVYETISSTNPNFSAEVRKVIRSEQDREKRQLNIIVYGIDPTDDETGAIMHIIC</sequence>